<feature type="compositionally biased region" description="Acidic residues" evidence="1">
    <location>
        <begin position="47"/>
        <end position="64"/>
    </location>
</feature>
<feature type="region of interest" description="Disordered" evidence="1">
    <location>
        <begin position="36"/>
        <end position="89"/>
    </location>
</feature>
<evidence type="ECO:0000256" key="1">
    <source>
        <dbReference type="SAM" id="MobiDB-lite"/>
    </source>
</evidence>
<name>A0A8X6L3V6_TRICU</name>
<proteinExistence type="predicted"/>
<gene>
    <name evidence="2" type="ORF">TNCT_369391</name>
</gene>
<dbReference type="Proteomes" id="UP000887116">
    <property type="component" value="Unassembled WGS sequence"/>
</dbReference>
<organism evidence="2 3">
    <name type="scientific">Trichonephila clavata</name>
    <name type="common">Joro spider</name>
    <name type="synonym">Nephila clavata</name>
    <dbReference type="NCBI Taxonomy" id="2740835"/>
    <lineage>
        <taxon>Eukaryota</taxon>
        <taxon>Metazoa</taxon>
        <taxon>Ecdysozoa</taxon>
        <taxon>Arthropoda</taxon>
        <taxon>Chelicerata</taxon>
        <taxon>Arachnida</taxon>
        <taxon>Araneae</taxon>
        <taxon>Araneomorphae</taxon>
        <taxon>Entelegynae</taxon>
        <taxon>Araneoidea</taxon>
        <taxon>Nephilidae</taxon>
        <taxon>Trichonephila</taxon>
    </lineage>
</organism>
<evidence type="ECO:0000313" key="3">
    <source>
        <dbReference type="Proteomes" id="UP000887116"/>
    </source>
</evidence>
<dbReference type="AlphaFoldDB" id="A0A8X6L3V6"/>
<dbReference type="EMBL" id="BMAO01034275">
    <property type="protein sequence ID" value="GFQ95509.1"/>
    <property type="molecule type" value="Genomic_DNA"/>
</dbReference>
<evidence type="ECO:0000313" key="2">
    <source>
        <dbReference type="EMBL" id="GFQ95509.1"/>
    </source>
</evidence>
<protein>
    <submittedName>
        <fullName evidence="2">Uncharacterized protein</fullName>
    </submittedName>
</protein>
<keyword evidence="3" id="KW-1185">Reference proteome</keyword>
<feature type="compositionally biased region" description="Basic and acidic residues" evidence="1">
    <location>
        <begin position="75"/>
        <end position="89"/>
    </location>
</feature>
<reference evidence="2" key="1">
    <citation type="submission" date="2020-07" db="EMBL/GenBank/DDBJ databases">
        <title>Multicomponent nature underlies the extraordinary mechanical properties of spider dragline silk.</title>
        <authorList>
            <person name="Kono N."/>
            <person name="Nakamura H."/>
            <person name="Mori M."/>
            <person name="Yoshida Y."/>
            <person name="Ohtoshi R."/>
            <person name="Malay A.D."/>
            <person name="Moran D.A.P."/>
            <person name="Tomita M."/>
            <person name="Numata K."/>
            <person name="Arakawa K."/>
        </authorList>
    </citation>
    <scope>NUCLEOTIDE SEQUENCE</scope>
</reference>
<sequence length="89" mass="10440">MFSSFVKYDSETSDWQRCIIMRHNLIQFKMTRRRGLTNEGMKKKIEESDDEDIDLDDGIDDPDFQDAAHNLQHSSDSDDARDENHEISC</sequence>
<accession>A0A8X6L3V6</accession>
<comment type="caution">
    <text evidence="2">The sequence shown here is derived from an EMBL/GenBank/DDBJ whole genome shotgun (WGS) entry which is preliminary data.</text>
</comment>